<dbReference type="CDD" id="cd07016">
    <property type="entry name" value="S14_ClpP_1"/>
    <property type="match status" value="1"/>
</dbReference>
<comment type="similarity">
    <text evidence="1">Belongs to the peptidase S14 family.</text>
</comment>
<gene>
    <name evidence="2" type="ORF">MM415B04925_0001</name>
</gene>
<name>A0A6M3LNC3_9ZZZZ</name>
<dbReference type="GO" id="GO:0004176">
    <property type="term" value="F:ATP-dependent peptidase activity"/>
    <property type="evidence" value="ECO:0007669"/>
    <property type="project" value="InterPro"/>
</dbReference>
<dbReference type="Gene3D" id="3.90.226.10">
    <property type="entry name" value="2-enoyl-CoA Hydratase, Chain A, domain 1"/>
    <property type="match status" value="1"/>
</dbReference>
<proteinExistence type="inferred from homology"/>
<dbReference type="InterPro" id="IPR029045">
    <property type="entry name" value="ClpP/crotonase-like_dom_sf"/>
</dbReference>
<dbReference type="InterPro" id="IPR001907">
    <property type="entry name" value="ClpP"/>
</dbReference>
<sequence length="204" mass="23658">MRNYIYGSSNVNAPNNQESPSWRKVNTCEVIDNRIYFYSEIEREDILRLNRELRQISNQMVIRSINEGIDVESQKIWLHINSFGGGIFIGLSAMDEILKCQTPVFTVIDGCCASAATFLSVVGKKRFIHENAFILIHQLSSCFWGKYNEFQDEKQNLDKLMEVIKNIYTRYTKLTKDELDGLLKHDLWYNAEEAIKFGLADEVL</sequence>
<reference evidence="2" key="1">
    <citation type="submission" date="2020-03" db="EMBL/GenBank/DDBJ databases">
        <title>The deep terrestrial virosphere.</title>
        <authorList>
            <person name="Holmfeldt K."/>
            <person name="Nilsson E."/>
            <person name="Simone D."/>
            <person name="Lopez-Fernandez M."/>
            <person name="Wu X."/>
            <person name="de Brujin I."/>
            <person name="Lundin D."/>
            <person name="Andersson A."/>
            <person name="Bertilsson S."/>
            <person name="Dopson M."/>
        </authorList>
    </citation>
    <scope>NUCLEOTIDE SEQUENCE</scope>
    <source>
        <strain evidence="2">MM415B04925</strain>
    </source>
</reference>
<dbReference type="PRINTS" id="PR00127">
    <property type="entry name" value="CLPPROTEASEP"/>
</dbReference>
<dbReference type="GO" id="GO:0006515">
    <property type="term" value="P:protein quality control for misfolded or incompletely synthesized proteins"/>
    <property type="evidence" value="ECO:0007669"/>
    <property type="project" value="TreeGrafter"/>
</dbReference>
<dbReference type="PANTHER" id="PTHR10381">
    <property type="entry name" value="ATP-DEPENDENT CLP PROTEASE PROTEOLYTIC SUBUNIT"/>
    <property type="match status" value="1"/>
</dbReference>
<dbReference type="GO" id="GO:0004252">
    <property type="term" value="F:serine-type endopeptidase activity"/>
    <property type="evidence" value="ECO:0007669"/>
    <property type="project" value="InterPro"/>
</dbReference>
<keyword evidence="2" id="KW-0378">Hydrolase</keyword>
<evidence type="ECO:0000256" key="1">
    <source>
        <dbReference type="ARBA" id="ARBA00007039"/>
    </source>
</evidence>
<keyword evidence="2" id="KW-0645">Protease</keyword>
<organism evidence="2">
    <name type="scientific">viral metagenome</name>
    <dbReference type="NCBI Taxonomy" id="1070528"/>
    <lineage>
        <taxon>unclassified sequences</taxon>
        <taxon>metagenomes</taxon>
        <taxon>organismal metagenomes</taxon>
    </lineage>
</organism>
<accession>A0A6M3LNC3</accession>
<dbReference type="AlphaFoldDB" id="A0A6M3LNC3"/>
<dbReference type="EMBL" id="MT143371">
    <property type="protein sequence ID" value="QJA96103.1"/>
    <property type="molecule type" value="Genomic_DNA"/>
</dbReference>
<dbReference type="SUPFAM" id="SSF52096">
    <property type="entry name" value="ClpP/crotonase"/>
    <property type="match status" value="1"/>
</dbReference>
<dbReference type="PANTHER" id="PTHR10381:SF11">
    <property type="entry name" value="ATP-DEPENDENT CLP PROTEASE PROTEOLYTIC SUBUNIT, MITOCHONDRIAL"/>
    <property type="match status" value="1"/>
</dbReference>
<dbReference type="GO" id="GO:0051117">
    <property type="term" value="F:ATPase binding"/>
    <property type="evidence" value="ECO:0007669"/>
    <property type="project" value="TreeGrafter"/>
</dbReference>
<evidence type="ECO:0000313" key="2">
    <source>
        <dbReference type="EMBL" id="QJA96103.1"/>
    </source>
</evidence>
<dbReference type="Pfam" id="PF00574">
    <property type="entry name" value="CLP_protease"/>
    <property type="match status" value="1"/>
</dbReference>
<dbReference type="InterPro" id="IPR023562">
    <property type="entry name" value="ClpP/TepA"/>
</dbReference>
<protein>
    <submittedName>
        <fullName evidence="2">Putative protease</fullName>
    </submittedName>
</protein>
<dbReference type="GO" id="GO:0009368">
    <property type="term" value="C:endopeptidase Clp complex"/>
    <property type="evidence" value="ECO:0007669"/>
    <property type="project" value="TreeGrafter"/>
</dbReference>